<gene>
    <name evidence="2" type="ORF">Pmani_028811</name>
</gene>
<keyword evidence="3" id="KW-1185">Reference proteome</keyword>
<protein>
    <submittedName>
        <fullName evidence="2">Uncharacterized protein</fullName>
    </submittedName>
</protein>
<sequence length="109" mass="12841">MATSRRRTMVLGSPTEGSARHQRFIGADLGLENGNNLRAWRHHLEMMDDRSWSHPPRSLSFPLPSLITIVVENGKEEEEDEEEDEEEEKEEEEKEEKEEEEEEEMHSMF</sequence>
<reference evidence="2" key="1">
    <citation type="submission" date="2023-11" db="EMBL/GenBank/DDBJ databases">
        <title>Genome assemblies of two species of porcelain crab, Petrolisthes cinctipes and Petrolisthes manimaculis (Anomura: Porcellanidae).</title>
        <authorList>
            <person name="Angst P."/>
        </authorList>
    </citation>
    <scope>NUCLEOTIDE SEQUENCE</scope>
    <source>
        <strain evidence="2">PB745_02</strain>
        <tissue evidence="2">Gill</tissue>
    </source>
</reference>
<name>A0AAE1P1B7_9EUCA</name>
<evidence type="ECO:0000256" key="1">
    <source>
        <dbReference type="SAM" id="MobiDB-lite"/>
    </source>
</evidence>
<evidence type="ECO:0000313" key="2">
    <source>
        <dbReference type="EMBL" id="KAK4298886.1"/>
    </source>
</evidence>
<organism evidence="2 3">
    <name type="scientific">Petrolisthes manimaculis</name>
    <dbReference type="NCBI Taxonomy" id="1843537"/>
    <lineage>
        <taxon>Eukaryota</taxon>
        <taxon>Metazoa</taxon>
        <taxon>Ecdysozoa</taxon>
        <taxon>Arthropoda</taxon>
        <taxon>Crustacea</taxon>
        <taxon>Multicrustacea</taxon>
        <taxon>Malacostraca</taxon>
        <taxon>Eumalacostraca</taxon>
        <taxon>Eucarida</taxon>
        <taxon>Decapoda</taxon>
        <taxon>Pleocyemata</taxon>
        <taxon>Anomura</taxon>
        <taxon>Galatheoidea</taxon>
        <taxon>Porcellanidae</taxon>
        <taxon>Petrolisthes</taxon>
    </lineage>
</organism>
<dbReference type="AlphaFoldDB" id="A0AAE1P1B7"/>
<feature type="compositionally biased region" description="Acidic residues" evidence="1">
    <location>
        <begin position="75"/>
        <end position="109"/>
    </location>
</feature>
<accession>A0AAE1P1B7</accession>
<feature type="region of interest" description="Disordered" evidence="1">
    <location>
        <begin position="71"/>
        <end position="109"/>
    </location>
</feature>
<dbReference type="Proteomes" id="UP001292094">
    <property type="component" value="Unassembled WGS sequence"/>
</dbReference>
<evidence type="ECO:0000313" key="3">
    <source>
        <dbReference type="Proteomes" id="UP001292094"/>
    </source>
</evidence>
<dbReference type="EMBL" id="JAWZYT010003351">
    <property type="protein sequence ID" value="KAK4298886.1"/>
    <property type="molecule type" value="Genomic_DNA"/>
</dbReference>
<proteinExistence type="predicted"/>
<comment type="caution">
    <text evidence="2">The sequence shown here is derived from an EMBL/GenBank/DDBJ whole genome shotgun (WGS) entry which is preliminary data.</text>
</comment>